<dbReference type="Proteomes" id="UP000215914">
    <property type="component" value="Chromosome 5"/>
</dbReference>
<proteinExistence type="predicted"/>
<protein>
    <submittedName>
        <fullName evidence="2">Uncharacterized protein</fullName>
    </submittedName>
</protein>
<evidence type="ECO:0000313" key="1">
    <source>
        <dbReference type="EMBL" id="KAF5805558.1"/>
    </source>
</evidence>
<reference evidence="2" key="2">
    <citation type="submission" date="2017-02" db="EMBL/GenBank/DDBJ databases">
        <title>Sunflower complete genome.</title>
        <authorList>
            <person name="Langlade N."/>
            <person name="Munos S."/>
        </authorList>
    </citation>
    <scope>NUCLEOTIDE SEQUENCE [LARGE SCALE GENOMIC DNA]</scope>
    <source>
        <tissue evidence="2">Leaves</tissue>
    </source>
</reference>
<sequence>MKGLYVEEKKLLILSLSLLHIVVGSRTILFMDGLKKILQQLMWKLIQKQMKGSHRSQSTPNFQRVGLLQSVIKSKILDSKMLEGCYYRGGEDSNWHEKYFRWIFKTP</sequence>
<dbReference type="EMBL" id="CM007894">
    <property type="protein sequence ID" value="OTG24959.1"/>
    <property type="molecule type" value="Genomic_DNA"/>
</dbReference>
<gene>
    <name evidence="2" type="ORF">HannXRQ_Chr05g0142441</name>
    <name evidence="1" type="ORF">HanXRQr2_Chr05g0210771</name>
</gene>
<reference evidence="1 3" key="1">
    <citation type="journal article" date="2017" name="Nature">
        <title>The sunflower genome provides insights into oil metabolism, flowering and Asterid evolution.</title>
        <authorList>
            <person name="Badouin H."/>
            <person name="Gouzy J."/>
            <person name="Grassa C.J."/>
            <person name="Murat F."/>
            <person name="Staton S.E."/>
            <person name="Cottret L."/>
            <person name="Lelandais-Briere C."/>
            <person name="Owens G.L."/>
            <person name="Carrere S."/>
            <person name="Mayjonade B."/>
            <person name="Legrand L."/>
            <person name="Gill N."/>
            <person name="Kane N.C."/>
            <person name="Bowers J.E."/>
            <person name="Hubner S."/>
            <person name="Bellec A."/>
            <person name="Berard A."/>
            <person name="Berges H."/>
            <person name="Blanchet N."/>
            <person name="Boniface M.C."/>
            <person name="Brunel D."/>
            <person name="Catrice O."/>
            <person name="Chaidir N."/>
            <person name="Claudel C."/>
            <person name="Donnadieu C."/>
            <person name="Faraut T."/>
            <person name="Fievet G."/>
            <person name="Helmstetter N."/>
            <person name="King M."/>
            <person name="Knapp S.J."/>
            <person name="Lai Z."/>
            <person name="Le Paslier M.C."/>
            <person name="Lippi Y."/>
            <person name="Lorenzon L."/>
            <person name="Mandel J.R."/>
            <person name="Marage G."/>
            <person name="Marchand G."/>
            <person name="Marquand E."/>
            <person name="Bret-Mestries E."/>
            <person name="Morien E."/>
            <person name="Nambeesan S."/>
            <person name="Nguyen T."/>
            <person name="Pegot-Espagnet P."/>
            <person name="Pouilly N."/>
            <person name="Raftis F."/>
            <person name="Sallet E."/>
            <person name="Schiex T."/>
            <person name="Thomas J."/>
            <person name="Vandecasteele C."/>
            <person name="Vares D."/>
            <person name="Vear F."/>
            <person name="Vautrin S."/>
            <person name="Crespi M."/>
            <person name="Mangin B."/>
            <person name="Burke J.M."/>
            <person name="Salse J."/>
            <person name="Munos S."/>
            <person name="Vincourt P."/>
            <person name="Rieseberg L.H."/>
            <person name="Langlade N.B."/>
        </authorList>
    </citation>
    <scope>NUCLEOTIDE SEQUENCE [LARGE SCALE GENOMIC DNA]</scope>
    <source>
        <strain evidence="3">cv. SF193</strain>
        <tissue evidence="1">Leaves</tissue>
    </source>
</reference>
<organism evidence="2 3">
    <name type="scientific">Helianthus annuus</name>
    <name type="common">Common sunflower</name>
    <dbReference type="NCBI Taxonomy" id="4232"/>
    <lineage>
        <taxon>Eukaryota</taxon>
        <taxon>Viridiplantae</taxon>
        <taxon>Streptophyta</taxon>
        <taxon>Embryophyta</taxon>
        <taxon>Tracheophyta</taxon>
        <taxon>Spermatophyta</taxon>
        <taxon>Magnoliopsida</taxon>
        <taxon>eudicotyledons</taxon>
        <taxon>Gunneridae</taxon>
        <taxon>Pentapetalae</taxon>
        <taxon>asterids</taxon>
        <taxon>campanulids</taxon>
        <taxon>Asterales</taxon>
        <taxon>Asteraceae</taxon>
        <taxon>Asteroideae</taxon>
        <taxon>Heliantheae alliance</taxon>
        <taxon>Heliantheae</taxon>
        <taxon>Helianthus</taxon>
    </lineage>
</organism>
<name>A0A251UPG9_HELAN</name>
<dbReference type="Gramene" id="mRNA:HanXRQr2_Chr05g0210771">
    <property type="protein sequence ID" value="mRNA:HanXRQr2_Chr05g0210771"/>
    <property type="gene ID" value="HanXRQr2_Chr05g0210771"/>
</dbReference>
<evidence type="ECO:0000313" key="2">
    <source>
        <dbReference type="EMBL" id="OTG24959.1"/>
    </source>
</evidence>
<accession>A0A251UPG9</accession>
<dbReference type="InParanoid" id="A0A251UPG9"/>
<dbReference type="AlphaFoldDB" id="A0A251UPG9"/>
<dbReference type="EMBL" id="MNCJ02000320">
    <property type="protein sequence ID" value="KAF5805558.1"/>
    <property type="molecule type" value="Genomic_DNA"/>
</dbReference>
<keyword evidence="3" id="KW-1185">Reference proteome</keyword>
<evidence type="ECO:0000313" key="3">
    <source>
        <dbReference type="Proteomes" id="UP000215914"/>
    </source>
</evidence>
<reference evidence="1" key="3">
    <citation type="submission" date="2020-06" db="EMBL/GenBank/DDBJ databases">
        <title>Helianthus annuus Genome sequencing and assembly Release 2.</title>
        <authorList>
            <person name="Gouzy J."/>
            <person name="Langlade N."/>
            <person name="Munos S."/>
        </authorList>
    </citation>
    <scope>NUCLEOTIDE SEQUENCE</scope>
    <source>
        <tissue evidence="1">Leaves</tissue>
    </source>
</reference>